<dbReference type="HOGENOM" id="CLU_042576_3_1_1"/>
<dbReference type="Proteomes" id="UP000008281">
    <property type="component" value="Unassembled WGS sequence"/>
</dbReference>
<reference evidence="1" key="1">
    <citation type="submission" date="2007-07" db="EMBL/GenBank/DDBJ databases">
        <title>PCAP assembly of the Caenorhabditis remanei genome.</title>
        <authorList>
            <consortium name="The Caenorhabditis remanei Sequencing Consortium"/>
            <person name="Wilson R.K."/>
        </authorList>
    </citation>
    <scope>NUCLEOTIDE SEQUENCE [LARGE SCALE GENOMIC DNA]</scope>
    <source>
        <strain evidence="1">PB4641</strain>
    </source>
</reference>
<evidence type="ECO:0000313" key="1">
    <source>
        <dbReference type="EMBL" id="EFO99140.1"/>
    </source>
</evidence>
<dbReference type="InParanoid" id="E3MDV1"/>
<dbReference type="eggNOG" id="ENOG502TKE5">
    <property type="taxonomic scope" value="Eukaryota"/>
</dbReference>
<dbReference type="EMBL" id="DS268437">
    <property type="protein sequence ID" value="EFO99140.1"/>
    <property type="molecule type" value="Genomic_DNA"/>
</dbReference>
<name>E3MDV1_CAERE</name>
<accession>E3MDV1</accession>
<protein>
    <recommendedName>
        <fullName evidence="3">F-box associated domain-containing protein</fullName>
    </recommendedName>
</protein>
<dbReference type="PANTHER" id="PTHR31379:SF1">
    <property type="entry name" value="F-BOX C PROTEIN-RELATED"/>
    <property type="match status" value="1"/>
</dbReference>
<keyword evidence="2" id="KW-1185">Reference proteome</keyword>
<dbReference type="PANTHER" id="PTHR31379">
    <property type="entry name" value="F-BOX C PROTEIN-RELATED-RELATED"/>
    <property type="match status" value="1"/>
</dbReference>
<sequence>MIWLGKVSILNPHSSLIPFPHNDNDSPLSYPALKSVLEYVVLEKRIHLTSRSKFLQRIDKTIPVYAKYFSLRADNLSLDCFLFTAKDKHYYLPEVEKNGKLLMSYLKGRSSINVALAVFTGVKTFQEIPVKLDFKVNKLRTYCSNLEVVLPMIDPRSLPITELSIALEEPTNVDHEIVHSAKKVIFEVNSLRNNLIGFEKLRNKTVQFEFRFLPITDVVRIIKYWMQHGKEVGTEFSISCLANSDLDEVMANFHEEFRKARGYSEEINEHFCSGFSIQLSSTSKLFVYGIEKYQLVLKVV</sequence>
<organism evidence="2">
    <name type="scientific">Caenorhabditis remanei</name>
    <name type="common">Caenorhabditis vulgaris</name>
    <dbReference type="NCBI Taxonomy" id="31234"/>
    <lineage>
        <taxon>Eukaryota</taxon>
        <taxon>Metazoa</taxon>
        <taxon>Ecdysozoa</taxon>
        <taxon>Nematoda</taxon>
        <taxon>Chromadorea</taxon>
        <taxon>Rhabditida</taxon>
        <taxon>Rhabditina</taxon>
        <taxon>Rhabditomorpha</taxon>
        <taxon>Rhabditoidea</taxon>
        <taxon>Rhabditidae</taxon>
        <taxon>Peloderinae</taxon>
        <taxon>Caenorhabditis</taxon>
    </lineage>
</organism>
<dbReference type="Pfam" id="PF12078">
    <property type="entry name" value="DUF3557"/>
    <property type="match status" value="1"/>
</dbReference>
<dbReference type="InterPro" id="IPR021942">
    <property type="entry name" value="DUF3557"/>
</dbReference>
<dbReference type="AlphaFoldDB" id="E3MDV1"/>
<proteinExistence type="predicted"/>
<evidence type="ECO:0000313" key="2">
    <source>
        <dbReference type="Proteomes" id="UP000008281"/>
    </source>
</evidence>
<dbReference type="FunCoup" id="E3MDV1">
    <property type="interactions" value="546"/>
</dbReference>
<gene>
    <name evidence="1" type="ORF">CRE_17979</name>
</gene>
<evidence type="ECO:0008006" key="3">
    <source>
        <dbReference type="Google" id="ProtNLM"/>
    </source>
</evidence>